<reference evidence="1 2" key="1">
    <citation type="journal article" date="2012" name="J. Bacteriol.">
        <title>Draft Genome Sequence of the Soil Bacterium Burkholderia terrae Strain BS001, Which Interacts with Fungal Surface Structures.</title>
        <authorList>
            <person name="Nazir R."/>
            <person name="Hansen M.A."/>
            <person name="Sorensen S."/>
            <person name="van Elsas J.D."/>
        </authorList>
    </citation>
    <scope>NUCLEOTIDE SEQUENCE [LARGE SCALE GENOMIC DNA]</scope>
    <source>
        <strain evidence="1 2">BS001</strain>
    </source>
</reference>
<sequence>MGQRQAALEQHETLGSNCQKHVEFSLDGADGTLSDWLQPKASLDAGASLSRCTTFFRDRTVTPESWALDVVGHLCQQVRRASIVARYYGTRLEPGTRSGCFLGFG</sequence>
<gene>
    <name evidence="1" type="ORF">WQE_26240</name>
</gene>
<dbReference type="Proteomes" id="UP000004980">
    <property type="component" value="Unassembled WGS sequence"/>
</dbReference>
<accession>A0ABP2PJT4</accession>
<evidence type="ECO:0000313" key="1">
    <source>
        <dbReference type="EMBL" id="EIM98008.1"/>
    </source>
</evidence>
<comment type="caution">
    <text evidence="1">The sequence shown here is derived from an EMBL/GenBank/DDBJ whole genome shotgun (WGS) entry which is preliminary data.</text>
</comment>
<evidence type="ECO:0000313" key="2">
    <source>
        <dbReference type="Proteomes" id="UP000004980"/>
    </source>
</evidence>
<name>A0ABP2PJT4_9BURK</name>
<dbReference type="EMBL" id="AKAU01000134">
    <property type="protein sequence ID" value="EIM98008.1"/>
    <property type="molecule type" value="Genomic_DNA"/>
</dbReference>
<keyword evidence="2" id="KW-1185">Reference proteome</keyword>
<organism evidence="1 2">
    <name type="scientific">Paraburkholderia hospita</name>
    <dbReference type="NCBI Taxonomy" id="169430"/>
    <lineage>
        <taxon>Bacteria</taxon>
        <taxon>Pseudomonadati</taxon>
        <taxon>Pseudomonadota</taxon>
        <taxon>Betaproteobacteria</taxon>
        <taxon>Burkholderiales</taxon>
        <taxon>Burkholderiaceae</taxon>
        <taxon>Paraburkholderia</taxon>
    </lineage>
</organism>
<protein>
    <submittedName>
        <fullName evidence="1">Uncharacterized protein</fullName>
    </submittedName>
</protein>
<proteinExistence type="predicted"/>